<dbReference type="InterPro" id="IPR055372">
    <property type="entry name" value="CBM96"/>
</dbReference>
<feature type="chain" id="PRO_5042997111" description="Carbohydrate-binding module family 96 domain-containing protein" evidence="4">
    <location>
        <begin position="24"/>
        <end position="534"/>
    </location>
</feature>
<evidence type="ECO:0000256" key="3">
    <source>
        <dbReference type="ARBA" id="ARBA00022729"/>
    </source>
</evidence>
<dbReference type="EMBL" id="BQKE01000003">
    <property type="protein sequence ID" value="GJM63469.1"/>
    <property type="molecule type" value="Genomic_DNA"/>
</dbReference>
<accession>A0AAN4W243</accession>
<evidence type="ECO:0000256" key="2">
    <source>
        <dbReference type="ARBA" id="ARBA00022525"/>
    </source>
</evidence>
<evidence type="ECO:0000256" key="1">
    <source>
        <dbReference type="ARBA" id="ARBA00004613"/>
    </source>
</evidence>
<protein>
    <recommendedName>
        <fullName evidence="5">Carbohydrate-binding module family 96 domain-containing protein</fullName>
    </recommendedName>
</protein>
<dbReference type="InterPro" id="IPR026444">
    <property type="entry name" value="Secre_tail"/>
</dbReference>
<evidence type="ECO:0000256" key="4">
    <source>
        <dbReference type="SAM" id="SignalP"/>
    </source>
</evidence>
<proteinExistence type="predicted"/>
<feature type="domain" description="Carbohydrate-binding module family 96" evidence="5">
    <location>
        <begin position="298"/>
        <end position="440"/>
    </location>
</feature>
<dbReference type="GO" id="GO:0005576">
    <property type="term" value="C:extracellular region"/>
    <property type="evidence" value="ECO:0007669"/>
    <property type="project" value="UniProtKB-SubCell"/>
</dbReference>
<organism evidence="6 7">
    <name type="scientific">Persicobacter diffluens</name>
    <dbReference type="NCBI Taxonomy" id="981"/>
    <lineage>
        <taxon>Bacteria</taxon>
        <taxon>Pseudomonadati</taxon>
        <taxon>Bacteroidota</taxon>
        <taxon>Cytophagia</taxon>
        <taxon>Cytophagales</taxon>
        <taxon>Persicobacteraceae</taxon>
        <taxon>Persicobacter</taxon>
    </lineage>
</organism>
<reference evidence="6 7" key="1">
    <citation type="submission" date="2021-12" db="EMBL/GenBank/DDBJ databases">
        <title>Genome sequencing of bacteria with rrn-lacking chromosome and rrn-plasmid.</title>
        <authorList>
            <person name="Anda M."/>
            <person name="Iwasaki W."/>
        </authorList>
    </citation>
    <scope>NUCLEOTIDE SEQUENCE [LARGE SCALE GENOMIC DNA]</scope>
    <source>
        <strain evidence="6 7">NBRC 15940</strain>
    </source>
</reference>
<sequence length="534" mass="59916">MKRFLKISSTCLLMVLLFSSTMARPSFNKNKDLLLACFDLKPDEDDVHAAAALASILKHPDYSNIEYYVVAGAYGIQGGTYITTAVPDFYNVLFGPENEKWTHAHGDWQGSVNRVKSLVKQKLNAGAKVFVQEAGQSDFIHDVLKALISDGMSSALIKSNVVVVQHSQWNEDKTTQWKLNWVKGNTSYYKISDGNSCCNGTPGYNNKNTSWMQQATSINNPNPYSREYWTRANEICKNWVPSWANPTIKEGGVDFSDCVENWWIFEMGNIGTNIESFWENFVLNPISDGENPVSQLKISPIHDAYLQGNTRFNNNLLRVEPNNRTSYMMFEIPQSSQPISAVQLQLRCKDDPGYGQINIQLASHSNWTESTLSSSNKPIAGELLASKNQTFSNGTTYLWDLDFKTFPAAGKLSLIIEQQSGNDVAFSSKEGGNAPTLIINYTENNKRSNVVDQRHTEEWQAYPNPWKAGPLRIETPTGEGKIQIMNLSGKVVFGQKITEKVTIIPSSFCPEEGKYLIQYTDQQQSSSKLILKEK</sequence>
<comment type="subcellular location">
    <subcellularLocation>
        <location evidence="1">Secreted</location>
    </subcellularLocation>
</comment>
<dbReference type="Pfam" id="PF24517">
    <property type="entry name" value="CBM96"/>
    <property type="match status" value="1"/>
</dbReference>
<evidence type="ECO:0000259" key="5">
    <source>
        <dbReference type="Pfam" id="PF24517"/>
    </source>
</evidence>
<comment type="caution">
    <text evidence="6">The sequence shown here is derived from an EMBL/GenBank/DDBJ whole genome shotgun (WGS) entry which is preliminary data.</text>
</comment>
<dbReference type="RefSeq" id="WP_338238628.1">
    <property type="nucleotide sequence ID" value="NZ_BQKE01000003.1"/>
</dbReference>
<dbReference type="AlphaFoldDB" id="A0AAN4W243"/>
<gene>
    <name evidence="6" type="ORF">PEDI_40210</name>
</gene>
<evidence type="ECO:0000313" key="6">
    <source>
        <dbReference type="EMBL" id="GJM63469.1"/>
    </source>
</evidence>
<dbReference type="NCBIfam" id="TIGR04183">
    <property type="entry name" value="Por_Secre_tail"/>
    <property type="match status" value="1"/>
</dbReference>
<evidence type="ECO:0000313" key="7">
    <source>
        <dbReference type="Proteomes" id="UP001310022"/>
    </source>
</evidence>
<keyword evidence="2" id="KW-0964">Secreted</keyword>
<keyword evidence="3 4" id="KW-0732">Signal</keyword>
<feature type="signal peptide" evidence="4">
    <location>
        <begin position="1"/>
        <end position="23"/>
    </location>
</feature>
<dbReference type="Proteomes" id="UP001310022">
    <property type="component" value="Unassembled WGS sequence"/>
</dbReference>
<keyword evidence="7" id="KW-1185">Reference proteome</keyword>
<name>A0AAN4W243_9BACT</name>